<comment type="caution">
    <text evidence="3">The sequence shown here is derived from an EMBL/GenBank/DDBJ whole genome shotgun (WGS) entry which is preliminary data.</text>
</comment>
<dbReference type="PANTHER" id="PTHR13309">
    <property type="entry name" value="NUCLEAR FRAGILE X MENTAL RETARDATION PROTEIN INTERACTING PROTEIN 1"/>
    <property type="match status" value="1"/>
</dbReference>
<dbReference type="GO" id="GO:0005634">
    <property type="term" value="C:nucleus"/>
    <property type="evidence" value="ECO:0007669"/>
    <property type="project" value="TreeGrafter"/>
</dbReference>
<sequence>MQPFFNPFSHQIQSNASTAPIPQQVLTPNMLAVQPQIPYHLGKMRGPPLIPQSNPLNLFSQNNVMGVGHMFPLNNGQFCNLPNQAQIFPPPQIQTQTLLNNPQLCLPFFGNHQFGLPQQPFLQPTQQLQQANSSIMPFNAQQQQLLGNSSMPFNAQQQQLLGNSSMPLNVQQQQLLGNSSLPLNVQQQQTHNPQSWSHSQGNSVQYNQGNISNTNWKNDSGQNFSRNPNRGGFQKSQFHHGNNGQKNFGVHNEHNTKGSGNERAAKFGQANHMNPPKEKKRLLLISLNSSTVLCLVVFLIHNFERSLAMTYTDQEIQQWREERKRNYPSKANVEKKLPGKQSSSNVIDREAKIRREQLKEILAKQAELGVEVAEIPSHYLSESERQGNGREENTRPLTKRGRFKNKHDKRGRNNRKDPAKKQKLLEEDSSKTTSFNKRKPTLLQKLLSTDIKRDKSSLLQVFRFMVTNSFFKDWPEKPLKFPLVIVKENGIAKELVEEKALIVGKDVPEGSREMQNRNIKGLDDDKDDVDNDKNNEDDDDDNKDDNDDNNVKGSIHEEEEEGEIID</sequence>
<feature type="domain" description="FMR1-interacting protein 1 conserved" evidence="2">
    <location>
        <begin position="310"/>
        <end position="338"/>
    </location>
</feature>
<feature type="compositionally biased region" description="Polar residues" evidence="1">
    <location>
        <begin position="184"/>
        <end position="246"/>
    </location>
</feature>
<feature type="compositionally biased region" description="Basic and acidic residues" evidence="1">
    <location>
        <begin position="414"/>
        <end position="430"/>
    </location>
</feature>
<dbReference type="EMBL" id="VAHF01000012">
    <property type="protein sequence ID" value="TXG49219.1"/>
    <property type="molecule type" value="Genomic_DNA"/>
</dbReference>
<gene>
    <name evidence="3" type="ORF">EZV62_025094</name>
</gene>
<accession>A0A5C7GXG9</accession>
<feature type="compositionally biased region" description="Basic residues" evidence="1">
    <location>
        <begin position="397"/>
        <end position="413"/>
    </location>
</feature>
<dbReference type="InterPro" id="IPR019496">
    <property type="entry name" value="NUFIP1_cons_dom"/>
</dbReference>
<evidence type="ECO:0000313" key="4">
    <source>
        <dbReference type="Proteomes" id="UP000323000"/>
    </source>
</evidence>
<dbReference type="Pfam" id="PF10453">
    <property type="entry name" value="NUFIP1"/>
    <property type="match status" value="1"/>
</dbReference>
<dbReference type="GO" id="GO:0000492">
    <property type="term" value="P:box C/D snoRNP assembly"/>
    <property type="evidence" value="ECO:0007669"/>
    <property type="project" value="TreeGrafter"/>
</dbReference>
<reference evidence="4" key="1">
    <citation type="journal article" date="2019" name="Gigascience">
        <title>De novo genome assembly of the endangered Acer yangbiense, a plant species with extremely small populations endemic to Yunnan Province, China.</title>
        <authorList>
            <person name="Yang J."/>
            <person name="Wariss H.M."/>
            <person name="Tao L."/>
            <person name="Zhang R."/>
            <person name="Yun Q."/>
            <person name="Hollingsworth P."/>
            <person name="Dao Z."/>
            <person name="Luo G."/>
            <person name="Guo H."/>
            <person name="Ma Y."/>
            <person name="Sun W."/>
        </authorList>
    </citation>
    <scope>NUCLEOTIDE SEQUENCE [LARGE SCALE GENOMIC DNA]</scope>
    <source>
        <strain evidence="4">cv. Malutang</strain>
    </source>
</reference>
<evidence type="ECO:0000313" key="3">
    <source>
        <dbReference type="EMBL" id="TXG49219.1"/>
    </source>
</evidence>
<dbReference type="Proteomes" id="UP000323000">
    <property type="component" value="Chromosome 12"/>
</dbReference>
<evidence type="ECO:0000256" key="1">
    <source>
        <dbReference type="SAM" id="MobiDB-lite"/>
    </source>
</evidence>
<dbReference type="PANTHER" id="PTHR13309:SF0">
    <property type="entry name" value="FMR1-INTERACTING PROTEIN NUFIP1"/>
    <property type="match status" value="1"/>
</dbReference>
<feature type="region of interest" description="Disordered" evidence="1">
    <location>
        <begin position="379"/>
        <end position="436"/>
    </location>
</feature>
<evidence type="ECO:0000259" key="2">
    <source>
        <dbReference type="Pfam" id="PF10453"/>
    </source>
</evidence>
<keyword evidence="4" id="KW-1185">Reference proteome</keyword>
<feature type="region of interest" description="Disordered" evidence="1">
    <location>
        <begin position="322"/>
        <end position="348"/>
    </location>
</feature>
<dbReference type="AlphaFoldDB" id="A0A5C7GXG9"/>
<name>A0A5C7GXG9_9ROSI</name>
<organism evidence="3 4">
    <name type="scientific">Acer yangbiense</name>
    <dbReference type="NCBI Taxonomy" id="1000413"/>
    <lineage>
        <taxon>Eukaryota</taxon>
        <taxon>Viridiplantae</taxon>
        <taxon>Streptophyta</taxon>
        <taxon>Embryophyta</taxon>
        <taxon>Tracheophyta</taxon>
        <taxon>Spermatophyta</taxon>
        <taxon>Magnoliopsida</taxon>
        <taxon>eudicotyledons</taxon>
        <taxon>Gunneridae</taxon>
        <taxon>Pentapetalae</taxon>
        <taxon>rosids</taxon>
        <taxon>malvids</taxon>
        <taxon>Sapindales</taxon>
        <taxon>Sapindaceae</taxon>
        <taxon>Hippocastanoideae</taxon>
        <taxon>Acereae</taxon>
        <taxon>Acer</taxon>
    </lineage>
</organism>
<feature type="region of interest" description="Disordered" evidence="1">
    <location>
        <begin position="184"/>
        <end position="262"/>
    </location>
</feature>
<dbReference type="InterPro" id="IPR039136">
    <property type="entry name" value="NUFIP1-like"/>
</dbReference>
<feature type="compositionally biased region" description="Basic and acidic residues" evidence="1">
    <location>
        <begin position="512"/>
        <end position="523"/>
    </location>
</feature>
<feature type="region of interest" description="Disordered" evidence="1">
    <location>
        <begin position="512"/>
        <end position="566"/>
    </location>
</feature>
<dbReference type="GO" id="GO:0003723">
    <property type="term" value="F:RNA binding"/>
    <property type="evidence" value="ECO:0007669"/>
    <property type="project" value="InterPro"/>
</dbReference>
<proteinExistence type="predicted"/>
<protein>
    <recommendedName>
        <fullName evidence="2">FMR1-interacting protein 1 conserved domain-containing protein</fullName>
    </recommendedName>
</protein>
<feature type="compositionally biased region" description="Acidic residues" evidence="1">
    <location>
        <begin position="557"/>
        <end position="566"/>
    </location>
</feature>
<dbReference type="OrthoDB" id="273070at2759"/>
<feature type="compositionally biased region" description="Basic and acidic residues" evidence="1">
    <location>
        <begin position="381"/>
        <end position="394"/>
    </location>
</feature>
<feature type="compositionally biased region" description="Acidic residues" evidence="1">
    <location>
        <begin position="524"/>
        <end position="548"/>
    </location>
</feature>